<sequence>MPLSPGDIQDSPLLEEDMQMNEFDDSDKDPDYIPESDESSNDENVDNSKTVANIVEVKQLAKEGNIKETPKEYQEHTPDYLGELKQNGEKRKGNKKKISACFVKSMSLSPKNKARRKLLSDIRKKGNFFNSSNIQKPIRHSEVNTKILPCTNCKGYFSSKQLWRHRTKCIGKSDKSHQSKAQDFLLRNIEVDKKLRDEVFPRMRPDEISLIAKSDTLICAYGARYFKSDREKHFINVTSRKMRELSRLLIEIKKVDPKIKNLFQALRPDNFELLISATKVVANYNPETEFYESASTALNLGTAIKQCCEIAILFVLKRKKVYSTIPAAEAKADLKTLINLIDSEWRFEISTQASNDLSMKKWNKVTMVPLASDLKLMKDYLIVKANDVVEHLNINCQDKDAYMILLETVFCRVLLLNRRRPGELQRLPLHIYQNSEQTTHNYEEFADIITLSEQVIGKYAKLCGAKNPHAITATKLRKHLATLTQVLNMSDNDIEQLSTFMGHTVNVHRGSYRLPDDVFQTAKISKLLLLMEKGEAAQYKGKKLDEINLDMNVEFDLSDSDSDEAEPLSNNSKIASDSPLPGTSYDFQVNTPSSIDSVKPLSRNERTVREMLSGQGNRLPWILRISA</sequence>
<name>A0ACB9T848_HOLOL</name>
<protein>
    <submittedName>
        <fullName evidence="1">Uncharacterized protein</fullName>
    </submittedName>
</protein>
<accession>A0ACB9T848</accession>
<evidence type="ECO:0000313" key="1">
    <source>
        <dbReference type="EMBL" id="KAI4463010.1"/>
    </source>
</evidence>
<organism evidence="1 2">
    <name type="scientific">Holotrichia oblita</name>
    <name type="common">Chafer beetle</name>
    <dbReference type="NCBI Taxonomy" id="644536"/>
    <lineage>
        <taxon>Eukaryota</taxon>
        <taxon>Metazoa</taxon>
        <taxon>Ecdysozoa</taxon>
        <taxon>Arthropoda</taxon>
        <taxon>Hexapoda</taxon>
        <taxon>Insecta</taxon>
        <taxon>Pterygota</taxon>
        <taxon>Neoptera</taxon>
        <taxon>Endopterygota</taxon>
        <taxon>Coleoptera</taxon>
        <taxon>Polyphaga</taxon>
        <taxon>Scarabaeiformia</taxon>
        <taxon>Scarabaeidae</taxon>
        <taxon>Melolonthinae</taxon>
        <taxon>Holotrichia</taxon>
    </lineage>
</organism>
<dbReference type="EMBL" id="CM043018">
    <property type="protein sequence ID" value="KAI4463010.1"/>
    <property type="molecule type" value="Genomic_DNA"/>
</dbReference>
<reference evidence="1" key="1">
    <citation type="submission" date="2022-04" db="EMBL/GenBank/DDBJ databases">
        <title>Chromosome-scale genome assembly of Holotrichia oblita Faldermann.</title>
        <authorList>
            <person name="Rongchong L."/>
        </authorList>
    </citation>
    <scope>NUCLEOTIDE SEQUENCE</scope>
    <source>
        <strain evidence="1">81SQS9</strain>
    </source>
</reference>
<comment type="caution">
    <text evidence="1">The sequence shown here is derived from an EMBL/GenBank/DDBJ whole genome shotgun (WGS) entry which is preliminary data.</text>
</comment>
<evidence type="ECO:0000313" key="2">
    <source>
        <dbReference type="Proteomes" id="UP001056778"/>
    </source>
</evidence>
<keyword evidence="2" id="KW-1185">Reference proteome</keyword>
<dbReference type="Proteomes" id="UP001056778">
    <property type="component" value="Chromosome 4"/>
</dbReference>
<gene>
    <name evidence="1" type="ORF">MML48_4g00011825</name>
</gene>
<proteinExistence type="predicted"/>